<accession>A0A0B0HD74</accession>
<evidence type="ECO:0000259" key="2">
    <source>
        <dbReference type="Pfam" id="PF02470"/>
    </source>
</evidence>
<name>A0A0B0HD74_SOVGS</name>
<comment type="caution">
    <text evidence="3">The sequence shown here is derived from an EMBL/GenBank/DDBJ whole genome shotgun (WGS) entry which is preliminary data.</text>
</comment>
<keyword evidence="4" id="KW-1185">Reference proteome</keyword>
<keyword evidence="3" id="KW-0808">Transferase</keyword>
<dbReference type="PANTHER" id="PTHR33371">
    <property type="entry name" value="INTERMEMBRANE PHOSPHOLIPID TRANSPORT SYSTEM BINDING PROTEIN MLAD-RELATED"/>
    <property type="match status" value="1"/>
</dbReference>
<dbReference type="GO" id="GO:0005548">
    <property type="term" value="F:phospholipid transporter activity"/>
    <property type="evidence" value="ECO:0007669"/>
    <property type="project" value="TreeGrafter"/>
</dbReference>
<dbReference type="PANTHER" id="PTHR33371:SF4">
    <property type="entry name" value="INTERMEMBRANE PHOSPHOLIPID TRANSPORT SYSTEM BINDING PROTEIN MLAD"/>
    <property type="match status" value="1"/>
</dbReference>
<feature type="domain" description="Mce/MlaD" evidence="2">
    <location>
        <begin position="47"/>
        <end position="125"/>
    </location>
</feature>
<dbReference type="STRING" id="2340.JV46_17690"/>
<protein>
    <submittedName>
        <fullName evidence="3">ABC-type transport system, periplasmic component, UDP-N-acetylglucosamine1-carboxyvinyltransferase</fullName>
    </submittedName>
</protein>
<feature type="transmembrane region" description="Helical" evidence="1">
    <location>
        <begin position="12"/>
        <end position="34"/>
    </location>
</feature>
<keyword evidence="1" id="KW-1133">Transmembrane helix</keyword>
<dbReference type="InterPro" id="IPR052336">
    <property type="entry name" value="MlaD_Phospholipid_Transporter"/>
</dbReference>
<dbReference type="NCBIfam" id="TIGR04430">
    <property type="entry name" value="OM_asym_MlaD"/>
    <property type="match status" value="1"/>
</dbReference>
<dbReference type="InterPro" id="IPR030970">
    <property type="entry name" value="ABC_MlaD"/>
</dbReference>
<reference evidence="3 4" key="1">
    <citation type="journal article" date="2014" name="BMC Genomics">
        <title>The genome of the intracellular bacterium of the coastal bivalve, Solemya velum: a blueprint for thriving in and out of symbiosis.</title>
        <authorList>
            <person name="Dmytrenko O."/>
            <person name="Russell S.L."/>
            <person name="Loo W.T."/>
            <person name="Fontanez K.M."/>
            <person name="Liao L."/>
            <person name="Roeselers G."/>
            <person name="Sharma R."/>
            <person name="Stewart F.J."/>
            <person name="Newton I.L."/>
            <person name="Woyke T."/>
            <person name="Wu D."/>
            <person name="Lang J.M."/>
            <person name="Eisen J.A."/>
            <person name="Cavanaugh C.M."/>
        </authorList>
    </citation>
    <scope>NUCLEOTIDE SEQUENCE [LARGE SCALE GENOMIC DNA]</scope>
    <source>
        <strain evidence="3 4">WH</strain>
    </source>
</reference>
<dbReference type="GO" id="GO:0016740">
    <property type="term" value="F:transferase activity"/>
    <property type="evidence" value="ECO:0007669"/>
    <property type="project" value="UniProtKB-KW"/>
</dbReference>
<keyword evidence="1" id="KW-0812">Transmembrane</keyword>
<organism evidence="3 4">
    <name type="scientific">Solemya velum gill symbiont</name>
    <dbReference type="NCBI Taxonomy" id="2340"/>
    <lineage>
        <taxon>Bacteria</taxon>
        <taxon>Pseudomonadati</taxon>
        <taxon>Pseudomonadota</taxon>
        <taxon>Gammaproteobacteria</taxon>
        <taxon>sulfur-oxidizing symbionts</taxon>
    </lineage>
</organism>
<proteinExistence type="predicted"/>
<dbReference type="EMBL" id="JRAA01000001">
    <property type="protein sequence ID" value="KHF26562.1"/>
    <property type="molecule type" value="Genomic_DNA"/>
</dbReference>
<dbReference type="Proteomes" id="UP000030856">
    <property type="component" value="Unassembled WGS sequence"/>
</dbReference>
<gene>
    <name evidence="3" type="ORF">JV46_17690</name>
</gene>
<evidence type="ECO:0000313" key="4">
    <source>
        <dbReference type="Proteomes" id="UP000030856"/>
    </source>
</evidence>
<dbReference type="eggNOG" id="COG1463">
    <property type="taxonomic scope" value="Bacteria"/>
</dbReference>
<dbReference type="GO" id="GO:0005543">
    <property type="term" value="F:phospholipid binding"/>
    <property type="evidence" value="ECO:0007669"/>
    <property type="project" value="TreeGrafter"/>
</dbReference>
<dbReference type="PATRIC" id="fig|2340.3.peg.1079"/>
<dbReference type="Pfam" id="PF02470">
    <property type="entry name" value="MlaD"/>
    <property type="match status" value="1"/>
</dbReference>
<sequence length="167" mass="17863">MEINVANSRFSLLTEAAVGAMMLLGGIALFFLAMQVSNLGGFKRVSGYQVEARFDNIGGLKVRSPVTMAGVRIGEVSSIGFDATTYEAVVTLDLLPEFNQVPTDTFAKILTQGILGEQYIGLDPGGSEQYLQQDSEITMTQSAFVLEEIVGQFLFSKAEESATGGGF</sequence>
<dbReference type="AlphaFoldDB" id="A0A0B0HD74"/>
<dbReference type="InterPro" id="IPR003399">
    <property type="entry name" value="Mce/MlaD"/>
</dbReference>
<keyword evidence="1" id="KW-0472">Membrane</keyword>
<evidence type="ECO:0000313" key="3">
    <source>
        <dbReference type="EMBL" id="KHF26562.1"/>
    </source>
</evidence>
<evidence type="ECO:0000256" key="1">
    <source>
        <dbReference type="SAM" id="Phobius"/>
    </source>
</evidence>